<sequence>MAASAQDVQRMALAVLQSRLSGSQLVDEFRSVIGRDYHIRCSFTVAQAPANAPKNRYVNVLPYDHNRVLLKPCCDGPTDGGRLHTAAAANGHSSAAPSPCPSPGPDYINASHVEHADAQCGFTVRYIACQGPLLSTVADFWHMCWAEGVGAVVMLTNTVERGVTKCSPYYPAQPGARLAMGPPGAGAGGRAGAAQQPGTPAAAVVPASPLACVSEVVALESRALHGGHLTHTRLQLWPAAQAAADSPPPASPCREVCHLRYNAWPDHGTPADAAAIRTLCDLLAPVRQAGGAVVVHCSAGIGRTGTFCAIDILRRRLEALAARAEAAPGSVSQSAVAAALDLPELVHSLRRQRGGMVQTLEQYAFCYQAVAEELAAAVGEGAPAAGDGGRAGRR</sequence>
<dbReference type="EMBL" id="LSYV01000006">
    <property type="protein sequence ID" value="KXZ54380.1"/>
    <property type="molecule type" value="Genomic_DNA"/>
</dbReference>
<organism evidence="3 4">
    <name type="scientific">Gonium pectorale</name>
    <name type="common">Green alga</name>
    <dbReference type="NCBI Taxonomy" id="33097"/>
    <lineage>
        <taxon>Eukaryota</taxon>
        <taxon>Viridiplantae</taxon>
        <taxon>Chlorophyta</taxon>
        <taxon>core chlorophytes</taxon>
        <taxon>Chlorophyceae</taxon>
        <taxon>CS clade</taxon>
        <taxon>Chlamydomonadales</taxon>
        <taxon>Volvocaceae</taxon>
        <taxon>Gonium</taxon>
    </lineage>
</organism>
<dbReference type="Gene3D" id="3.90.190.10">
    <property type="entry name" value="Protein tyrosine phosphatase superfamily"/>
    <property type="match status" value="1"/>
</dbReference>
<dbReference type="InterPro" id="IPR003595">
    <property type="entry name" value="Tyr_Pase_cat"/>
</dbReference>
<accession>A0A150GYI7</accession>
<reference evidence="4" key="1">
    <citation type="journal article" date="2016" name="Nat. Commun.">
        <title>The Gonium pectorale genome demonstrates co-option of cell cycle regulation during the evolution of multicellularity.</title>
        <authorList>
            <person name="Hanschen E.R."/>
            <person name="Marriage T.N."/>
            <person name="Ferris P.J."/>
            <person name="Hamaji T."/>
            <person name="Toyoda A."/>
            <person name="Fujiyama A."/>
            <person name="Neme R."/>
            <person name="Noguchi H."/>
            <person name="Minakuchi Y."/>
            <person name="Suzuki M."/>
            <person name="Kawai-Toyooka H."/>
            <person name="Smith D.R."/>
            <person name="Sparks H."/>
            <person name="Anderson J."/>
            <person name="Bakaric R."/>
            <person name="Luria V."/>
            <person name="Karger A."/>
            <person name="Kirschner M.W."/>
            <person name="Durand P.M."/>
            <person name="Michod R.E."/>
            <person name="Nozaki H."/>
            <person name="Olson B.J."/>
        </authorList>
    </citation>
    <scope>NUCLEOTIDE SEQUENCE [LARGE SCALE GENOMIC DNA]</scope>
    <source>
        <strain evidence="4">NIES-2863</strain>
    </source>
</reference>
<dbReference type="AlphaFoldDB" id="A0A150GYI7"/>
<dbReference type="Pfam" id="PF00102">
    <property type="entry name" value="Y_phosphatase"/>
    <property type="match status" value="2"/>
</dbReference>
<dbReference type="InterPro" id="IPR000242">
    <property type="entry name" value="PTP_cat"/>
</dbReference>
<dbReference type="STRING" id="33097.A0A150GYI7"/>
<dbReference type="PRINTS" id="PR00700">
    <property type="entry name" value="PRTYPHPHTASE"/>
</dbReference>
<dbReference type="OrthoDB" id="10253954at2759"/>
<evidence type="ECO:0000313" key="3">
    <source>
        <dbReference type="EMBL" id="KXZ54380.1"/>
    </source>
</evidence>
<dbReference type="Proteomes" id="UP000075714">
    <property type="component" value="Unassembled WGS sequence"/>
</dbReference>
<proteinExistence type="predicted"/>
<dbReference type="CDD" id="cd00047">
    <property type="entry name" value="PTPc"/>
    <property type="match status" value="1"/>
</dbReference>
<dbReference type="InterPro" id="IPR000387">
    <property type="entry name" value="Tyr_Pase_dom"/>
</dbReference>
<dbReference type="PROSITE" id="PS50056">
    <property type="entry name" value="TYR_PHOSPHATASE_2"/>
    <property type="match status" value="1"/>
</dbReference>
<dbReference type="SMART" id="SM00194">
    <property type="entry name" value="PTPc"/>
    <property type="match status" value="1"/>
</dbReference>
<evidence type="ECO:0000259" key="1">
    <source>
        <dbReference type="PROSITE" id="PS50055"/>
    </source>
</evidence>
<dbReference type="SUPFAM" id="SSF52799">
    <property type="entry name" value="(Phosphotyrosine protein) phosphatases II"/>
    <property type="match status" value="1"/>
</dbReference>
<dbReference type="InterPro" id="IPR016130">
    <property type="entry name" value="Tyr_Pase_AS"/>
</dbReference>
<keyword evidence="4" id="KW-1185">Reference proteome</keyword>
<comment type="caution">
    <text evidence="3">The sequence shown here is derived from an EMBL/GenBank/DDBJ whole genome shotgun (WGS) entry which is preliminary data.</text>
</comment>
<protein>
    <submittedName>
        <fullName evidence="3">Uncharacterized protein</fullName>
    </submittedName>
</protein>
<feature type="domain" description="Tyrosine specific protein phosphatases" evidence="2">
    <location>
        <begin position="277"/>
        <end position="364"/>
    </location>
</feature>
<dbReference type="PROSITE" id="PS00383">
    <property type="entry name" value="TYR_PHOSPHATASE_1"/>
    <property type="match status" value="1"/>
</dbReference>
<evidence type="ECO:0000313" key="4">
    <source>
        <dbReference type="Proteomes" id="UP000075714"/>
    </source>
</evidence>
<dbReference type="GO" id="GO:0004725">
    <property type="term" value="F:protein tyrosine phosphatase activity"/>
    <property type="evidence" value="ECO:0007669"/>
    <property type="project" value="InterPro"/>
</dbReference>
<evidence type="ECO:0000259" key="2">
    <source>
        <dbReference type="PROSITE" id="PS50056"/>
    </source>
</evidence>
<dbReference type="InterPro" id="IPR029021">
    <property type="entry name" value="Prot-tyrosine_phosphatase-like"/>
</dbReference>
<gene>
    <name evidence="3" type="ORF">GPECTOR_5g459</name>
</gene>
<name>A0A150GYI7_GONPE</name>
<dbReference type="SMART" id="SM00404">
    <property type="entry name" value="PTPc_motif"/>
    <property type="match status" value="1"/>
</dbReference>
<dbReference type="InterPro" id="IPR050348">
    <property type="entry name" value="Protein-Tyr_Phosphatase"/>
</dbReference>
<feature type="domain" description="Tyrosine-protein phosphatase" evidence="1">
    <location>
        <begin position="25"/>
        <end position="373"/>
    </location>
</feature>
<dbReference type="PROSITE" id="PS50055">
    <property type="entry name" value="TYR_PHOSPHATASE_PTP"/>
    <property type="match status" value="1"/>
</dbReference>
<dbReference type="PANTHER" id="PTHR19134">
    <property type="entry name" value="RECEPTOR-TYPE TYROSINE-PROTEIN PHOSPHATASE"/>
    <property type="match status" value="1"/>
</dbReference>
<dbReference type="PANTHER" id="PTHR19134:SF449">
    <property type="entry name" value="TYROSINE-PROTEIN PHOSPHATASE 1"/>
    <property type="match status" value="1"/>
</dbReference>